<protein>
    <submittedName>
        <fullName evidence="1">Uncharacterized protein</fullName>
    </submittedName>
</protein>
<dbReference type="AlphaFoldDB" id="A0A3L8ACK3"/>
<proteinExistence type="predicted"/>
<dbReference type="STRING" id="1235814.GCA_000613385_03061"/>
<organism evidence="1 2">
    <name type="scientific">Bacteroides acidifaciens</name>
    <dbReference type="NCBI Taxonomy" id="85831"/>
    <lineage>
        <taxon>Bacteria</taxon>
        <taxon>Pseudomonadati</taxon>
        <taxon>Bacteroidota</taxon>
        <taxon>Bacteroidia</taxon>
        <taxon>Bacteroidales</taxon>
        <taxon>Bacteroidaceae</taxon>
        <taxon>Bacteroides</taxon>
    </lineage>
</organism>
<comment type="caution">
    <text evidence="1">The sequence shown here is derived from an EMBL/GenBank/DDBJ whole genome shotgun (WGS) entry which is preliminary data.</text>
</comment>
<dbReference type="EMBL" id="RAZM01000029">
    <property type="protein sequence ID" value="RLT80030.1"/>
    <property type="molecule type" value="Genomic_DNA"/>
</dbReference>
<evidence type="ECO:0000313" key="1">
    <source>
        <dbReference type="EMBL" id="RLT80030.1"/>
    </source>
</evidence>
<accession>A0A3L8ACK3</accession>
<reference evidence="1 2" key="1">
    <citation type="submission" date="2018-09" db="EMBL/GenBank/DDBJ databases">
        <title>Murine metabolic-syndrome-specific gut microbial biobank.</title>
        <authorList>
            <person name="Liu C."/>
        </authorList>
    </citation>
    <scope>NUCLEOTIDE SEQUENCE [LARGE SCALE GENOMIC DNA]</scope>
    <source>
        <strain evidence="1 2">0.1X-D8-26</strain>
    </source>
</reference>
<sequence length="97" mass="11037">MIISDLQLKNRLLKILLVFSSKIEDLTLSFVAYLKTEGKWGNRSLSSRNLRFAKIKHIGDNFTDSGCKMEGRFTDSSTDFGVYFLWFGRASIALHLG</sequence>
<dbReference type="Proteomes" id="UP000267159">
    <property type="component" value="Unassembled WGS sequence"/>
</dbReference>
<gene>
    <name evidence="1" type="ORF">D7Y07_10685</name>
</gene>
<name>A0A3L8ACK3_9BACE</name>
<evidence type="ECO:0000313" key="2">
    <source>
        <dbReference type="Proteomes" id="UP000267159"/>
    </source>
</evidence>